<evidence type="ECO:0000313" key="2">
    <source>
        <dbReference type="EMBL" id="GGS63276.1"/>
    </source>
</evidence>
<protein>
    <submittedName>
        <fullName evidence="2">Uncharacterized protein</fullName>
    </submittedName>
</protein>
<keyword evidence="1" id="KW-0175">Coiled coil</keyword>
<dbReference type="Proteomes" id="UP000659767">
    <property type="component" value="Unassembled WGS sequence"/>
</dbReference>
<dbReference type="EMBL" id="BMSZ01000012">
    <property type="protein sequence ID" value="GGS63276.1"/>
    <property type="molecule type" value="Genomic_DNA"/>
</dbReference>
<accession>A0ABQ2TE10</accession>
<evidence type="ECO:0000313" key="3">
    <source>
        <dbReference type="Proteomes" id="UP000659767"/>
    </source>
</evidence>
<name>A0ABQ2TE10_STRBA</name>
<gene>
    <name evidence="2" type="ORF">GCM10010253_42650</name>
</gene>
<evidence type="ECO:0000256" key="1">
    <source>
        <dbReference type="SAM" id="Coils"/>
    </source>
</evidence>
<keyword evidence="3" id="KW-1185">Reference proteome</keyword>
<reference evidence="3" key="1">
    <citation type="journal article" date="2019" name="Int. J. Syst. Evol. Microbiol.">
        <title>The Global Catalogue of Microorganisms (GCM) 10K type strain sequencing project: providing services to taxonomists for standard genome sequencing and annotation.</title>
        <authorList>
            <consortium name="The Broad Institute Genomics Platform"/>
            <consortium name="The Broad Institute Genome Sequencing Center for Infectious Disease"/>
            <person name="Wu L."/>
            <person name="Ma J."/>
        </authorList>
    </citation>
    <scope>NUCLEOTIDE SEQUENCE [LARGE SCALE GENOMIC DNA]</scope>
    <source>
        <strain evidence="3">JCM 4350</strain>
    </source>
</reference>
<proteinExistence type="predicted"/>
<dbReference type="RefSeq" id="WP_199888815.1">
    <property type="nucleotide sequence ID" value="NZ_BMSZ01000012.1"/>
</dbReference>
<organism evidence="2 3">
    <name type="scientific">Streptomyces badius</name>
    <dbReference type="NCBI Taxonomy" id="1941"/>
    <lineage>
        <taxon>Bacteria</taxon>
        <taxon>Bacillati</taxon>
        <taxon>Actinomycetota</taxon>
        <taxon>Actinomycetes</taxon>
        <taxon>Kitasatosporales</taxon>
        <taxon>Streptomycetaceae</taxon>
        <taxon>Streptomyces</taxon>
    </lineage>
</organism>
<sequence>MSFSLISRSKPKHRAADKVAELKQQLKDQQAETVSAFGQLIGAADTIAILEADLADVRAKRAEAEQVVVCLAADLDERTEERDQALADVATLRAQLAPFLAADANANAITVPAAERDATAFEDQATAPIDVRELQARFTAGPVVSLHYSPQAADPTHIPAPAA</sequence>
<feature type="coiled-coil region" evidence="1">
    <location>
        <begin position="12"/>
        <end position="95"/>
    </location>
</feature>
<comment type="caution">
    <text evidence="2">The sequence shown here is derived from an EMBL/GenBank/DDBJ whole genome shotgun (WGS) entry which is preliminary data.</text>
</comment>